<reference evidence="5 6" key="1">
    <citation type="journal article" date="2019" name="Sci. Rep.">
        <title>Orb-weaving spider Araneus ventricosus genome elucidates the spidroin gene catalogue.</title>
        <authorList>
            <person name="Kono N."/>
            <person name="Nakamura H."/>
            <person name="Ohtoshi R."/>
            <person name="Moran D.A.P."/>
            <person name="Shinohara A."/>
            <person name="Yoshida Y."/>
            <person name="Fujiwara M."/>
            <person name="Mori M."/>
            <person name="Tomita M."/>
            <person name="Arakawa K."/>
        </authorList>
    </citation>
    <scope>NUCLEOTIDE SEQUENCE [LARGE SCALE GENOMIC DNA]</scope>
</reference>
<feature type="domain" description="RING-type" evidence="4">
    <location>
        <begin position="28"/>
        <end position="62"/>
    </location>
</feature>
<dbReference type="InterPro" id="IPR001841">
    <property type="entry name" value="Znf_RING"/>
</dbReference>
<keyword evidence="1 3" id="KW-0479">Metal-binding</keyword>
<keyword evidence="2" id="KW-0862">Zinc</keyword>
<name>A0A4Y2A920_ARAVE</name>
<dbReference type="OrthoDB" id="6417513at2759"/>
<dbReference type="Pfam" id="PF13639">
    <property type="entry name" value="zf-RING_2"/>
    <property type="match status" value="1"/>
</dbReference>
<keyword evidence="1 3" id="KW-0863">Zinc-finger</keyword>
<evidence type="ECO:0000256" key="1">
    <source>
        <dbReference type="ARBA" id="ARBA00022771"/>
    </source>
</evidence>
<comment type="caution">
    <text evidence="5">The sequence shown here is derived from an EMBL/GenBank/DDBJ whole genome shotgun (WGS) entry which is preliminary data.</text>
</comment>
<dbReference type="Pfam" id="PF18907">
    <property type="entry name" value="DUF5662"/>
    <property type="match status" value="1"/>
</dbReference>
<gene>
    <name evidence="5" type="ORF">AVEN_194364_1</name>
</gene>
<dbReference type="AlphaFoldDB" id="A0A4Y2A920"/>
<evidence type="ECO:0000313" key="5">
    <source>
        <dbReference type="EMBL" id="GBL76361.1"/>
    </source>
</evidence>
<evidence type="ECO:0000313" key="6">
    <source>
        <dbReference type="Proteomes" id="UP000499080"/>
    </source>
</evidence>
<dbReference type="EMBL" id="BGPR01079875">
    <property type="protein sequence ID" value="GBL76361.1"/>
    <property type="molecule type" value="Genomic_DNA"/>
</dbReference>
<dbReference type="GO" id="GO:0008270">
    <property type="term" value="F:zinc ion binding"/>
    <property type="evidence" value="ECO:0007669"/>
    <property type="project" value="UniProtKB-KW"/>
</dbReference>
<evidence type="ECO:0000256" key="2">
    <source>
        <dbReference type="ARBA" id="ARBA00022833"/>
    </source>
</evidence>
<evidence type="ECO:0000256" key="3">
    <source>
        <dbReference type="PROSITE-ProRule" id="PRU00175"/>
    </source>
</evidence>
<organism evidence="5 6">
    <name type="scientific">Araneus ventricosus</name>
    <name type="common">Orbweaver spider</name>
    <name type="synonym">Epeira ventricosa</name>
    <dbReference type="NCBI Taxonomy" id="182803"/>
    <lineage>
        <taxon>Eukaryota</taxon>
        <taxon>Metazoa</taxon>
        <taxon>Ecdysozoa</taxon>
        <taxon>Arthropoda</taxon>
        <taxon>Chelicerata</taxon>
        <taxon>Arachnida</taxon>
        <taxon>Araneae</taxon>
        <taxon>Araneomorphae</taxon>
        <taxon>Entelegynae</taxon>
        <taxon>Araneoidea</taxon>
        <taxon>Araneidae</taxon>
        <taxon>Araneus</taxon>
    </lineage>
</organism>
<keyword evidence="6" id="KW-1185">Reference proteome</keyword>
<dbReference type="Gene3D" id="3.30.40.10">
    <property type="entry name" value="Zinc/RING finger domain, C3HC4 (zinc finger)"/>
    <property type="match status" value="1"/>
</dbReference>
<dbReference type="PROSITE" id="PS50089">
    <property type="entry name" value="ZF_RING_2"/>
    <property type="match status" value="1"/>
</dbReference>
<accession>A0A4Y2A920</accession>
<dbReference type="InterPro" id="IPR043721">
    <property type="entry name" value="DUF5662"/>
</dbReference>
<dbReference type="Proteomes" id="UP000499080">
    <property type="component" value="Unassembled WGS sequence"/>
</dbReference>
<proteinExistence type="predicted"/>
<evidence type="ECO:0000259" key="4">
    <source>
        <dbReference type="PROSITE" id="PS50089"/>
    </source>
</evidence>
<dbReference type="SUPFAM" id="SSF57850">
    <property type="entry name" value="RING/U-box"/>
    <property type="match status" value="1"/>
</dbReference>
<dbReference type="InterPro" id="IPR013083">
    <property type="entry name" value="Znf_RING/FYVE/PHD"/>
</dbReference>
<protein>
    <recommendedName>
        <fullName evidence="4">RING-type domain-containing protein</fullName>
    </recommendedName>
</protein>
<sequence>MDISSNSFESPFNFDDSYFVELNYWFTCSICSKSMSRRDCYKTVCGHLFHRHCLKRWIESECDCIHSDDFYTHAKNGCLFGGLRCPRCPEDISHEDRLDYIDCDFCGKSVNTTRCFICNHRFKLIEGIYSSTRFLKTVHLKFEGGHDLHPTEIDSLKLFLERYARALCVCKTFIEKTRFENDSVIFYLKQLVSLLKFRDGNFDVQLMMCFSNNLERFLKLNQTNDLKLKTKVDCAYEKLFSRYSNVLTTYYMNLPAVDTKLRDLRCSLRQFENEMISRAVKRFLKTDATKAYELTSSQIPHLQTSPQLTGIMATLYEIQASYVGIGKSTFAQKFNLPFADDCINLVDSLSDYWYTESSYFLSSDSKTEALFKAYLVLENSACAISEALSKNQGDIVISARSALVSAFQFLQFQPSLEQIMSLVDYYQARLQHMGVKKVVVLDFGPSIMRHDEHVMTGYNRMRERARPYELNFFNSFEKYKCFFQLAELNKYPMVRELQKRGHMFQYETLEFSNFNIQNYCQVLGVIRGRELSRGEIKMQSDSCWNVRDLGILTRVVAPLLMQHEPDQVFPTWQVALDQHRRNNRHHPEFFEWLGSMTVLDKQEMLCDLLSCFLTGQWKRGNLDWKIDEAANICRRWQNWEIVNSLYKGEYTVTNKETKLRWPLNKFDHEKEWLILWVQALLTRRVSMDTFIEGLYGFDSIHYYVQDLMWHQSSVIEMAKKLFPDNRELTQRCEVHDFDKWDAFIVTAYTLKFIFQVEIVPIVKISELDEKTLQSIVLRANDQESKLTEPKLPEL</sequence>